<dbReference type="AlphaFoldDB" id="A0A6P4FWS7"/>
<dbReference type="RefSeq" id="XP_016989656.2">
    <property type="nucleotide sequence ID" value="XM_017134167.2"/>
</dbReference>
<name>A0A6P4FWS7_DRORH</name>
<reference evidence="1" key="1">
    <citation type="submission" date="2025-08" db="UniProtKB">
        <authorList>
            <consortium name="RefSeq"/>
        </authorList>
    </citation>
    <scope>IDENTIFICATION</scope>
</reference>
<evidence type="ECO:0000313" key="1">
    <source>
        <dbReference type="RefSeq" id="XP_016989656.1"/>
    </source>
</evidence>
<dbReference type="OrthoDB" id="7868165at2759"/>
<dbReference type="RefSeq" id="XP_016989656.1">
    <property type="nucleotide sequence ID" value="XM_017134167.1"/>
</dbReference>
<protein>
    <submittedName>
        <fullName evidence="1">Uncharacterized protein LOC108051891</fullName>
    </submittedName>
</protein>
<sequence length="211" mass="24468">MSRKINKESVRAGQNSHKYTESLKDLLLSMGIQSKKDWLGYVEKNNKKKNLFTKSTENKLIESSGINFAKNSVKPIEFFYPCKDKEIRKYERMRFSIRKMLEPTLQKAEVPKEKKGMCRSVGRFFSIIFQQGPIEHISNVVFAIFTMIKTVVLEDDSLWINVNLSQEIGFRLHPPYIDEPLTVMLDRIALMGFKEPKKAPEIDSLLKMPSS</sequence>
<proteinExistence type="predicted"/>
<organism evidence="1">
    <name type="scientific">Drosophila rhopaloa</name>
    <name type="common">Fruit fly</name>
    <dbReference type="NCBI Taxonomy" id="1041015"/>
    <lineage>
        <taxon>Eukaryota</taxon>
        <taxon>Metazoa</taxon>
        <taxon>Ecdysozoa</taxon>
        <taxon>Arthropoda</taxon>
        <taxon>Hexapoda</taxon>
        <taxon>Insecta</taxon>
        <taxon>Pterygota</taxon>
        <taxon>Neoptera</taxon>
        <taxon>Endopterygota</taxon>
        <taxon>Diptera</taxon>
        <taxon>Brachycera</taxon>
        <taxon>Muscomorpha</taxon>
        <taxon>Ephydroidea</taxon>
        <taxon>Drosophilidae</taxon>
        <taxon>Drosophila</taxon>
        <taxon>Sophophora</taxon>
    </lineage>
</organism>
<accession>A0A6P4FWS7</accession>
<dbReference type="GeneID" id="108051891"/>
<gene>
    <name evidence="1" type="primary">LOC108051891</name>
</gene>